<evidence type="ECO:0000313" key="4">
    <source>
        <dbReference type="EMBL" id="RIJ28002.1"/>
    </source>
</evidence>
<dbReference type="Gene3D" id="1.25.40.10">
    <property type="entry name" value="Tetratricopeptide repeat domain"/>
    <property type="match status" value="2"/>
</dbReference>
<dbReference type="Pfam" id="PF13424">
    <property type="entry name" value="TPR_12"/>
    <property type="match status" value="1"/>
</dbReference>
<dbReference type="SMART" id="SM00028">
    <property type="entry name" value="TPR"/>
    <property type="match status" value="3"/>
</dbReference>
<feature type="repeat" description="TPR" evidence="3">
    <location>
        <begin position="159"/>
        <end position="192"/>
    </location>
</feature>
<dbReference type="InterPro" id="IPR013105">
    <property type="entry name" value="TPR_2"/>
</dbReference>
<dbReference type="GO" id="GO:0046813">
    <property type="term" value="P:receptor-mediated virion attachment to host cell"/>
    <property type="evidence" value="ECO:0007669"/>
    <property type="project" value="TreeGrafter"/>
</dbReference>
<dbReference type="PANTHER" id="PTHR44858:SF1">
    <property type="entry name" value="UDP-N-ACETYLGLUCOSAMINE--PEPTIDE N-ACETYLGLUCOSAMINYLTRANSFERASE SPINDLY-RELATED"/>
    <property type="match status" value="1"/>
</dbReference>
<protein>
    <submittedName>
        <fullName evidence="4">Tetratricopeptide repeat protein</fullName>
    </submittedName>
</protein>
<evidence type="ECO:0000313" key="5">
    <source>
        <dbReference type="Proteomes" id="UP000266385"/>
    </source>
</evidence>
<gene>
    <name evidence="4" type="ORF">D1223_11310</name>
</gene>
<evidence type="ECO:0000256" key="3">
    <source>
        <dbReference type="PROSITE-ProRule" id="PRU00339"/>
    </source>
</evidence>
<dbReference type="EMBL" id="QWFX01000013">
    <property type="protein sequence ID" value="RIJ28002.1"/>
    <property type="molecule type" value="Genomic_DNA"/>
</dbReference>
<dbReference type="InterPro" id="IPR011990">
    <property type="entry name" value="TPR-like_helical_dom_sf"/>
</dbReference>
<keyword evidence="2 3" id="KW-0802">TPR repeat</keyword>
<name>A0A399RDY1_9PROT</name>
<sequence length="206" mass="23022">MSQPVRRAQQKALYYIGCELGRMNMNRALMLGAVLSVAVSTASAQVFVVGGGLARECFDLAKSGNYLFRSADQTCTRALQEETMTRPNRAATYVNRGVIRMREGDHEDALDDYAKAIELQPELGAAYLNMGAAHIYQKDFDLALEPLNKAIELETIDIFAAYYNRAIARENTGDLPGAYNDFQKALELKPGWELAEKQLDRFTVRQ</sequence>
<accession>A0A399RDY1</accession>
<evidence type="ECO:0000256" key="2">
    <source>
        <dbReference type="ARBA" id="ARBA00022803"/>
    </source>
</evidence>
<dbReference type="PANTHER" id="PTHR44858">
    <property type="entry name" value="TETRATRICOPEPTIDE REPEAT PROTEIN 6"/>
    <property type="match status" value="1"/>
</dbReference>
<organism evidence="4 5">
    <name type="scientific">Henriciella mobilis</name>
    <dbReference type="NCBI Taxonomy" id="2305467"/>
    <lineage>
        <taxon>Bacteria</taxon>
        <taxon>Pseudomonadati</taxon>
        <taxon>Pseudomonadota</taxon>
        <taxon>Alphaproteobacteria</taxon>
        <taxon>Hyphomonadales</taxon>
        <taxon>Hyphomonadaceae</taxon>
        <taxon>Henriciella</taxon>
    </lineage>
</organism>
<dbReference type="OrthoDB" id="7594766at2"/>
<dbReference type="InterPro" id="IPR050498">
    <property type="entry name" value="Ycf3"/>
</dbReference>
<keyword evidence="1" id="KW-0677">Repeat</keyword>
<dbReference type="Pfam" id="PF07719">
    <property type="entry name" value="TPR_2"/>
    <property type="match status" value="1"/>
</dbReference>
<dbReference type="SUPFAM" id="SSF48452">
    <property type="entry name" value="TPR-like"/>
    <property type="match status" value="1"/>
</dbReference>
<reference evidence="4 5" key="1">
    <citation type="submission" date="2018-08" db="EMBL/GenBank/DDBJ databases">
        <title>Henriciella mobilis sp. nov., isolated from seawater.</title>
        <authorList>
            <person name="Cheng H."/>
            <person name="Wu Y.-H."/>
            <person name="Xu X.-W."/>
            <person name="Guo L.-L."/>
        </authorList>
    </citation>
    <scope>NUCLEOTIDE SEQUENCE [LARGE SCALE GENOMIC DNA]</scope>
    <source>
        <strain evidence="4 5">JN25</strain>
    </source>
</reference>
<feature type="repeat" description="TPR" evidence="3">
    <location>
        <begin position="124"/>
        <end position="157"/>
    </location>
</feature>
<dbReference type="PROSITE" id="PS50293">
    <property type="entry name" value="TPR_REGION"/>
    <property type="match status" value="1"/>
</dbReference>
<comment type="caution">
    <text evidence="4">The sequence shown here is derived from an EMBL/GenBank/DDBJ whole genome shotgun (WGS) entry which is preliminary data.</text>
</comment>
<dbReference type="InterPro" id="IPR019734">
    <property type="entry name" value="TPR_rpt"/>
</dbReference>
<dbReference type="PROSITE" id="PS50005">
    <property type="entry name" value="TPR"/>
    <property type="match status" value="3"/>
</dbReference>
<feature type="repeat" description="TPR" evidence="3">
    <location>
        <begin position="90"/>
        <end position="123"/>
    </location>
</feature>
<dbReference type="Proteomes" id="UP000266385">
    <property type="component" value="Unassembled WGS sequence"/>
</dbReference>
<dbReference type="AlphaFoldDB" id="A0A399RDY1"/>
<keyword evidence="5" id="KW-1185">Reference proteome</keyword>
<dbReference type="GO" id="GO:0009279">
    <property type="term" value="C:cell outer membrane"/>
    <property type="evidence" value="ECO:0007669"/>
    <property type="project" value="TreeGrafter"/>
</dbReference>
<proteinExistence type="predicted"/>
<evidence type="ECO:0000256" key="1">
    <source>
        <dbReference type="ARBA" id="ARBA00022737"/>
    </source>
</evidence>